<dbReference type="AlphaFoldDB" id="A0A502C9B7"/>
<protein>
    <submittedName>
        <fullName evidence="1">Uncharacterized protein</fullName>
    </submittedName>
</protein>
<gene>
    <name evidence="1" type="ORF">EAH88_11895</name>
</gene>
<evidence type="ECO:0000313" key="1">
    <source>
        <dbReference type="EMBL" id="TPG08326.1"/>
    </source>
</evidence>
<dbReference type="RefSeq" id="WP_140652891.1">
    <property type="nucleotide sequence ID" value="NZ_RCZO01000006.1"/>
</dbReference>
<dbReference type="EMBL" id="RCZO01000006">
    <property type="protein sequence ID" value="TPG08326.1"/>
    <property type="molecule type" value="Genomic_DNA"/>
</dbReference>
<dbReference type="Proteomes" id="UP000319486">
    <property type="component" value="Unassembled WGS sequence"/>
</dbReference>
<name>A0A502C9B7_9GAMM</name>
<organism evidence="1 2">
    <name type="scientific">Rhodanobacter glycinis</name>
    <dbReference type="NCBI Taxonomy" id="582702"/>
    <lineage>
        <taxon>Bacteria</taxon>
        <taxon>Pseudomonadati</taxon>
        <taxon>Pseudomonadota</taxon>
        <taxon>Gammaproteobacteria</taxon>
        <taxon>Lysobacterales</taxon>
        <taxon>Rhodanobacteraceae</taxon>
        <taxon>Rhodanobacter</taxon>
    </lineage>
</organism>
<accession>A0A502C9B7</accession>
<evidence type="ECO:0000313" key="2">
    <source>
        <dbReference type="Proteomes" id="UP000319486"/>
    </source>
</evidence>
<comment type="caution">
    <text evidence="1">The sequence shown here is derived from an EMBL/GenBank/DDBJ whole genome shotgun (WGS) entry which is preliminary data.</text>
</comment>
<sequence length="729" mass="75976">MKLSQLTAAPTSQVTAQPTRMKLSDLTGQAPAAPVEQLPTAVVHADARLPGILGTINDFGNDLGDATAHHLLNIPVGIGQLLAHSAKSVADTARPDAGDTGFLAQKRSQIVGAIDSGVHGIDQSIRQREDDYQRNTPTNAASLTGATIGEVLPWLTGVGEVRAAGMLPKAETTLQKVGQLAVEGGVMGAAQPVTGDGSYAAQKALQVGTGVVTGPVLHGIGTGVGAIRSGVSDVLEHVRDPQAIADRQILSRFGNDPKAVANLRAAVPDVPGERLTAAQANPSPEAIAQERVLRNNPATAADFVRGDNANNTARMDVVTKLAGTDADLEAAKLARKQAAAPFIDQHLTPATPEIRWNDAGKQIDDVLSKPMTRGDDYRALQEARGIVAKVRGGTLQEDDAYPMLQELEQSVSSPKAQKAFAGAFGSIDRNMIDPKPIINQLALLRNTGQGARATIRPALDAIANTLKESQNTRGKVPVDVLDSVRQNIKDYIVKPNGALASGQEIAALDPVKAKLTALIDTHAPGYSDYLATYAKHSEPINTMESVRELLNPNSPHSLNAAGDPQLTITRLRQVLRGDDKARYPMSDAARQQLDAVRASLERRMISDNKMAASGPGTAADLQAAQGSAIGRGLFGDPLAGKPGALSRSIGIGLGGTLGHMIPIPGAGIGGAMLGGLLPEAAQGVNAKIAQHIGSTALDSKATADAIERALLKQSQKKPSKLGELLLLGH</sequence>
<proteinExistence type="predicted"/>
<reference evidence="1 2" key="1">
    <citation type="journal article" date="2019" name="Environ. Microbiol.">
        <title>Species interactions and distinct microbial communities in high Arctic permafrost affected cryosols are associated with the CH4 and CO2 gas fluxes.</title>
        <authorList>
            <person name="Altshuler I."/>
            <person name="Hamel J."/>
            <person name="Turney S."/>
            <person name="Magnuson E."/>
            <person name="Levesque R."/>
            <person name="Greer C."/>
            <person name="Whyte L.G."/>
        </authorList>
    </citation>
    <scope>NUCLEOTIDE SEQUENCE [LARGE SCALE GENOMIC DNA]</scope>
    <source>
        <strain evidence="1 2">S13Y</strain>
    </source>
</reference>
<keyword evidence="2" id="KW-1185">Reference proteome</keyword>